<dbReference type="CDD" id="cd02440">
    <property type="entry name" value="AdoMet_MTases"/>
    <property type="match status" value="1"/>
</dbReference>
<reference evidence="1 2" key="1">
    <citation type="submission" date="2021-05" db="EMBL/GenBank/DDBJ databases">
        <authorList>
            <person name="Zhang Z.D."/>
            <person name="Osman G."/>
        </authorList>
    </citation>
    <scope>NUCLEOTIDE SEQUENCE [LARGE SCALE GENOMIC DNA]</scope>
    <source>
        <strain evidence="1 2">KCTC 32217</strain>
    </source>
</reference>
<accession>A0AAP2G586</accession>
<dbReference type="RefSeq" id="WP_213946134.1">
    <property type="nucleotide sequence ID" value="NZ_JAHCMY010000010.1"/>
</dbReference>
<dbReference type="SUPFAM" id="SSF53335">
    <property type="entry name" value="S-adenosyl-L-methionine-dependent methyltransferases"/>
    <property type="match status" value="1"/>
</dbReference>
<dbReference type="GO" id="GO:0008168">
    <property type="term" value="F:methyltransferase activity"/>
    <property type="evidence" value="ECO:0007669"/>
    <property type="project" value="UniProtKB-KW"/>
</dbReference>
<keyword evidence="2" id="KW-1185">Reference proteome</keyword>
<dbReference type="GO" id="GO:0032259">
    <property type="term" value="P:methylation"/>
    <property type="evidence" value="ECO:0007669"/>
    <property type="project" value="UniProtKB-KW"/>
</dbReference>
<protein>
    <submittedName>
        <fullName evidence="1">Class I SAM-dependent methyltransferase</fullName>
    </submittedName>
</protein>
<dbReference type="EMBL" id="JAHCMY010000010">
    <property type="protein sequence ID" value="MBS9525275.1"/>
    <property type="molecule type" value="Genomic_DNA"/>
</dbReference>
<keyword evidence="1" id="KW-0489">Methyltransferase</keyword>
<dbReference type="Gene3D" id="3.40.50.150">
    <property type="entry name" value="Vaccinia Virus protein VP39"/>
    <property type="match status" value="1"/>
</dbReference>
<sequence>MNDLEKYFRENKGRLIHKWIHYFDAYDRHFSRFRDKEIIILEIGVSQGGSLQMWKDYFGPKAKIYGIDVNPQCKELEEENIRIFIGSQSDKKFLQEVKRSIPKVDILIDDGGHTMKQQIVTFEEMFDHVKDNGVFLCEDLHTSYWLKYGGGHKRKGTFIEYSKNFIDALNAHHSQQRSLKVNHLTGNIDSIHYYDSILVLEKKKRKAPYHEQTGIPSFELEKDPSKLYRVKENLHRGINTLLAKFRLKGYDY</sequence>
<dbReference type="AlphaFoldDB" id="A0AAP2G586"/>
<evidence type="ECO:0000313" key="2">
    <source>
        <dbReference type="Proteomes" id="UP001319104"/>
    </source>
</evidence>
<proteinExistence type="predicted"/>
<dbReference type="Proteomes" id="UP001319104">
    <property type="component" value="Unassembled WGS sequence"/>
</dbReference>
<organism evidence="1 2">
    <name type="scientific">Litoribacter ruber</name>
    <dbReference type="NCBI Taxonomy" id="702568"/>
    <lineage>
        <taxon>Bacteria</taxon>
        <taxon>Pseudomonadati</taxon>
        <taxon>Bacteroidota</taxon>
        <taxon>Cytophagia</taxon>
        <taxon>Cytophagales</taxon>
        <taxon>Cyclobacteriaceae</taxon>
        <taxon>Litoribacter</taxon>
    </lineage>
</organism>
<keyword evidence="1" id="KW-0808">Transferase</keyword>
<name>A0AAP2G586_9BACT</name>
<dbReference type="InterPro" id="IPR029063">
    <property type="entry name" value="SAM-dependent_MTases_sf"/>
</dbReference>
<evidence type="ECO:0000313" key="1">
    <source>
        <dbReference type="EMBL" id="MBS9525275.1"/>
    </source>
</evidence>
<comment type="caution">
    <text evidence="1">The sequence shown here is derived from an EMBL/GenBank/DDBJ whole genome shotgun (WGS) entry which is preliminary data.</text>
</comment>
<dbReference type="Pfam" id="PF13578">
    <property type="entry name" value="Methyltransf_24"/>
    <property type="match status" value="1"/>
</dbReference>
<gene>
    <name evidence="1" type="ORF">KI659_14750</name>
</gene>